<dbReference type="PaxDb" id="589924-Ferp_0519"/>
<protein>
    <submittedName>
        <fullName evidence="1">Uncharacterized protein</fullName>
    </submittedName>
</protein>
<dbReference type="RefSeq" id="WP_012965039.1">
    <property type="nucleotide sequence ID" value="NC_013849.1"/>
</dbReference>
<name>D3S360_FERPA</name>
<reference evidence="1 2" key="2">
    <citation type="journal article" date="2011" name="Stand. Genomic Sci.">
        <title>Complete genome sequence of Ferroglobus placidus AEDII12DO.</title>
        <authorList>
            <person name="Anderson I."/>
            <person name="Risso C."/>
            <person name="Holmes D."/>
            <person name="Lucas S."/>
            <person name="Copeland A."/>
            <person name="Lapidus A."/>
            <person name="Cheng J.F."/>
            <person name="Bruce D."/>
            <person name="Goodwin L."/>
            <person name="Pitluck S."/>
            <person name="Saunders E."/>
            <person name="Brettin T."/>
            <person name="Detter J.C."/>
            <person name="Han C."/>
            <person name="Tapia R."/>
            <person name="Larimer F."/>
            <person name="Land M."/>
            <person name="Hauser L."/>
            <person name="Woyke T."/>
            <person name="Lovley D."/>
            <person name="Kyrpides N."/>
            <person name="Ivanova N."/>
        </authorList>
    </citation>
    <scope>NUCLEOTIDE SEQUENCE [LARGE SCALE GENOMIC DNA]</scope>
    <source>
        <strain evidence="2">DSM 10642 / AEDII12DO</strain>
    </source>
</reference>
<dbReference type="KEGG" id="fpl:Ferp_0519"/>
<reference evidence="2" key="1">
    <citation type="submission" date="2010-02" db="EMBL/GenBank/DDBJ databases">
        <title>Complete sequence of Ferroglobus placidus DSM 10642.</title>
        <authorList>
            <consortium name="US DOE Joint Genome Institute"/>
            <person name="Lucas S."/>
            <person name="Copeland A."/>
            <person name="Lapidus A."/>
            <person name="Cheng J.-F."/>
            <person name="Bruce D."/>
            <person name="Goodwin L."/>
            <person name="Pitluck S."/>
            <person name="Saunders E."/>
            <person name="Brettin T."/>
            <person name="Detter J.C."/>
            <person name="Han C."/>
            <person name="Tapia R."/>
            <person name="Larimer F."/>
            <person name="Land M."/>
            <person name="Hauser L."/>
            <person name="Kyrpides N."/>
            <person name="Ivanova N."/>
            <person name="Holmes D."/>
            <person name="Lovley D."/>
            <person name="Kyrpides N."/>
            <person name="Anderson I.J."/>
            <person name="Woyke T."/>
        </authorList>
    </citation>
    <scope>NUCLEOTIDE SEQUENCE [LARGE SCALE GENOMIC DNA]</scope>
    <source>
        <strain evidence="2">DSM 10642 / AEDII12DO</strain>
    </source>
</reference>
<gene>
    <name evidence="1" type="ordered locus">Ferp_0519</name>
</gene>
<sequence>MSLFDQIVEINRKMFAEGNSHPAHVILVRDDEPLGLIVLPFIDSFIKQLIFGVVIPQIVRAHAPEACIFVLPSTMKEFVHDRVEVEDVVMVQEVDAIKIRTVIIKKGEIVEPEEENVQANLLEPVREAMKSVWEEII</sequence>
<dbReference type="AlphaFoldDB" id="D3S360"/>
<dbReference type="GeneID" id="8778020"/>
<evidence type="ECO:0000313" key="2">
    <source>
        <dbReference type="Proteomes" id="UP000002613"/>
    </source>
</evidence>
<proteinExistence type="predicted"/>
<dbReference type="STRING" id="589924.Ferp_0519"/>
<dbReference type="Proteomes" id="UP000002613">
    <property type="component" value="Chromosome"/>
</dbReference>
<organism evidence="1 2">
    <name type="scientific">Ferroglobus placidus (strain DSM 10642 / AEDII12DO)</name>
    <dbReference type="NCBI Taxonomy" id="589924"/>
    <lineage>
        <taxon>Archaea</taxon>
        <taxon>Methanobacteriati</taxon>
        <taxon>Methanobacteriota</taxon>
        <taxon>Archaeoglobi</taxon>
        <taxon>Archaeoglobales</taxon>
        <taxon>Archaeoglobaceae</taxon>
        <taxon>Ferroglobus</taxon>
    </lineage>
</organism>
<evidence type="ECO:0000313" key="1">
    <source>
        <dbReference type="EMBL" id="ADC64693.1"/>
    </source>
</evidence>
<keyword evidence="2" id="KW-1185">Reference proteome</keyword>
<dbReference type="EMBL" id="CP001899">
    <property type="protein sequence ID" value="ADC64693.1"/>
    <property type="molecule type" value="Genomic_DNA"/>
</dbReference>
<accession>D3S360</accession>
<dbReference type="HOGENOM" id="CLU_1860625_0_0_2"/>